<dbReference type="GO" id="GO:1904680">
    <property type="term" value="F:peptide transmembrane transporter activity"/>
    <property type="evidence" value="ECO:0007669"/>
    <property type="project" value="TreeGrafter"/>
</dbReference>
<proteinExistence type="inferred from homology"/>
<keyword evidence="3" id="KW-0732">Signal</keyword>
<dbReference type="AlphaFoldDB" id="X1PJZ7"/>
<feature type="domain" description="Solute-binding protein family 5" evidence="4">
    <location>
        <begin position="38"/>
        <end position="186"/>
    </location>
</feature>
<evidence type="ECO:0000256" key="2">
    <source>
        <dbReference type="ARBA" id="ARBA00022448"/>
    </source>
</evidence>
<evidence type="ECO:0000256" key="3">
    <source>
        <dbReference type="ARBA" id="ARBA00022729"/>
    </source>
</evidence>
<dbReference type="SUPFAM" id="SSF53850">
    <property type="entry name" value="Periplasmic binding protein-like II"/>
    <property type="match status" value="1"/>
</dbReference>
<organism evidence="5">
    <name type="scientific">marine sediment metagenome</name>
    <dbReference type="NCBI Taxonomy" id="412755"/>
    <lineage>
        <taxon>unclassified sequences</taxon>
        <taxon>metagenomes</taxon>
        <taxon>ecological metagenomes</taxon>
    </lineage>
</organism>
<dbReference type="Gene3D" id="3.40.190.10">
    <property type="entry name" value="Periplasmic binding protein-like II"/>
    <property type="match status" value="1"/>
</dbReference>
<dbReference type="Pfam" id="PF00496">
    <property type="entry name" value="SBP_bac_5"/>
    <property type="match status" value="1"/>
</dbReference>
<feature type="non-terminal residue" evidence="5">
    <location>
        <position position="188"/>
    </location>
</feature>
<comment type="similarity">
    <text evidence="1">Belongs to the bacterial solute-binding protein 5 family.</text>
</comment>
<dbReference type="InterPro" id="IPR000914">
    <property type="entry name" value="SBP_5_dom"/>
</dbReference>
<protein>
    <recommendedName>
        <fullName evidence="4">Solute-binding protein family 5 domain-containing protein</fullName>
    </recommendedName>
</protein>
<dbReference type="EMBL" id="BARV01039372">
    <property type="protein sequence ID" value="GAI56587.1"/>
    <property type="molecule type" value="Genomic_DNA"/>
</dbReference>
<evidence type="ECO:0000313" key="5">
    <source>
        <dbReference type="EMBL" id="GAI56587.1"/>
    </source>
</evidence>
<sequence>MQTLDPHLALDKNSIQVCETMYQPLVKYSREDEAIGACLAISWEVKQQGKEWIFHLRKGVKFHDGTPLNADAVVFSFLQQLNPAHPYYEEKFFYGRYLFGEVVDKVWAVDEYTVKFILKIPYMPFIYSLTNPAAMVVSPEAVKTFGENFYRHPAGTGPFRLLSWTKDGEVVLGRYDDYWGEKAYLHSL</sequence>
<dbReference type="GO" id="GO:0015833">
    <property type="term" value="P:peptide transport"/>
    <property type="evidence" value="ECO:0007669"/>
    <property type="project" value="TreeGrafter"/>
</dbReference>
<accession>X1PJZ7</accession>
<keyword evidence="2" id="KW-0813">Transport</keyword>
<dbReference type="Gene3D" id="3.90.76.10">
    <property type="entry name" value="Dipeptide-binding Protein, Domain 1"/>
    <property type="match status" value="1"/>
</dbReference>
<evidence type="ECO:0000259" key="4">
    <source>
        <dbReference type="Pfam" id="PF00496"/>
    </source>
</evidence>
<dbReference type="PANTHER" id="PTHR30290">
    <property type="entry name" value="PERIPLASMIC BINDING COMPONENT OF ABC TRANSPORTER"/>
    <property type="match status" value="1"/>
</dbReference>
<evidence type="ECO:0000256" key="1">
    <source>
        <dbReference type="ARBA" id="ARBA00005695"/>
    </source>
</evidence>
<gene>
    <name evidence="5" type="ORF">S06H3_60367</name>
</gene>
<reference evidence="5" key="1">
    <citation type="journal article" date="2014" name="Front. Microbiol.">
        <title>High frequency of phylogenetically diverse reductive dehalogenase-homologous genes in deep subseafloor sedimentary metagenomes.</title>
        <authorList>
            <person name="Kawai M."/>
            <person name="Futagami T."/>
            <person name="Toyoda A."/>
            <person name="Takaki Y."/>
            <person name="Nishi S."/>
            <person name="Hori S."/>
            <person name="Arai W."/>
            <person name="Tsubouchi T."/>
            <person name="Morono Y."/>
            <person name="Uchiyama I."/>
            <person name="Ito T."/>
            <person name="Fujiyama A."/>
            <person name="Inagaki F."/>
            <person name="Takami H."/>
        </authorList>
    </citation>
    <scope>NUCLEOTIDE SEQUENCE</scope>
    <source>
        <strain evidence="5">Expedition CK06-06</strain>
    </source>
</reference>
<comment type="caution">
    <text evidence="5">The sequence shown here is derived from an EMBL/GenBank/DDBJ whole genome shotgun (WGS) entry which is preliminary data.</text>
</comment>
<dbReference type="InterPro" id="IPR039424">
    <property type="entry name" value="SBP_5"/>
</dbReference>
<dbReference type="PANTHER" id="PTHR30290:SF9">
    <property type="entry name" value="OLIGOPEPTIDE-BINDING PROTEIN APPA"/>
    <property type="match status" value="1"/>
</dbReference>
<name>X1PJZ7_9ZZZZ</name>